<dbReference type="EMBL" id="LNXX01000047">
    <property type="protein sequence ID" value="KTC82100.1"/>
    <property type="molecule type" value="Genomic_DNA"/>
</dbReference>
<dbReference type="Pfam" id="PF12796">
    <property type="entry name" value="Ank_2"/>
    <property type="match status" value="1"/>
</dbReference>
<keyword evidence="2" id="KW-0040">ANK repeat</keyword>
<evidence type="ECO:0000256" key="3">
    <source>
        <dbReference type="SAM" id="MobiDB-lite"/>
    </source>
</evidence>
<dbReference type="InterPro" id="IPR036770">
    <property type="entry name" value="Ankyrin_rpt-contain_sf"/>
</dbReference>
<evidence type="ECO:0000313" key="7">
    <source>
        <dbReference type="Proteomes" id="UP000255316"/>
    </source>
</evidence>
<dbReference type="RefSeq" id="WP_058466260.1">
    <property type="nucleotide sequence ID" value="NZ_CAAAHQ010000049.1"/>
</dbReference>
<dbReference type="AlphaFoldDB" id="A0A378IL80"/>
<protein>
    <submittedName>
        <fullName evidence="5">Ankyrin repeats (3 copies)</fullName>
    </submittedName>
</protein>
<gene>
    <name evidence="4" type="ORF">Lcin_3170</name>
    <name evidence="5" type="ORF">NCTC12438_02040</name>
</gene>
<organism evidence="5 7">
    <name type="scientific">Legionella cincinnatiensis</name>
    <dbReference type="NCBI Taxonomy" id="28085"/>
    <lineage>
        <taxon>Bacteria</taxon>
        <taxon>Pseudomonadati</taxon>
        <taxon>Pseudomonadota</taxon>
        <taxon>Gammaproteobacteria</taxon>
        <taxon>Legionellales</taxon>
        <taxon>Legionellaceae</taxon>
        <taxon>Legionella</taxon>
    </lineage>
</organism>
<reference evidence="4 6" key="1">
    <citation type="submission" date="2015-11" db="EMBL/GenBank/DDBJ databases">
        <title>Genomic analysis of 38 Legionella species identifies large and diverse effector repertoires.</title>
        <authorList>
            <person name="Burstein D."/>
            <person name="Amaro F."/>
            <person name="Zusman T."/>
            <person name="Lifshitz Z."/>
            <person name="Cohen O."/>
            <person name="Gilbert J.A."/>
            <person name="Pupko T."/>
            <person name="Shuman H.A."/>
            <person name="Segal G."/>
        </authorList>
    </citation>
    <scope>NUCLEOTIDE SEQUENCE [LARGE SCALE GENOMIC DNA]</scope>
    <source>
        <strain evidence="4 6">CDC#72-OH-14</strain>
    </source>
</reference>
<dbReference type="SMART" id="SM00248">
    <property type="entry name" value="ANK"/>
    <property type="match status" value="2"/>
</dbReference>
<accession>A0A378IL80</accession>
<reference evidence="5 7" key="2">
    <citation type="submission" date="2018-06" db="EMBL/GenBank/DDBJ databases">
        <authorList>
            <consortium name="Pathogen Informatics"/>
            <person name="Doyle S."/>
        </authorList>
    </citation>
    <scope>NUCLEOTIDE SEQUENCE [LARGE SCALE GENOMIC DNA]</scope>
    <source>
        <strain evidence="5 7">NCTC12438</strain>
    </source>
</reference>
<dbReference type="Proteomes" id="UP000255316">
    <property type="component" value="Unassembled WGS sequence"/>
</dbReference>
<dbReference type="OrthoDB" id="5650157at2"/>
<keyword evidence="6" id="KW-1185">Reference proteome</keyword>
<evidence type="ECO:0000256" key="2">
    <source>
        <dbReference type="ARBA" id="ARBA00023043"/>
    </source>
</evidence>
<dbReference type="STRING" id="28085.Lcin_3170"/>
<dbReference type="Gene3D" id="1.25.40.20">
    <property type="entry name" value="Ankyrin repeat-containing domain"/>
    <property type="match status" value="1"/>
</dbReference>
<dbReference type="SUPFAM" id="SSF48403">
    <property type="entry name" value="Ankyrin repeat"/>
    <property type="match status" value="1"/>
</dbReference>
<evidence type="ECO:0000256" key="1">
    <source>
        <dbReference type="ARBA" id="ARBA00022737"/>
    </source>
</evidence>
<evidence type="ECO:0000313" key="6">
    <source>
        <dbReference type="Proteomes" id="UP000054854"/>
    </source>
</evidence>
<dbReference type="PANTHER" id="PTHR24171">
    <property type="entry name" value="ANKYRIN REPEAT DOMAIN-CONTAINING PROTEIN 39-RELATED"/>
    <property type="match status" value="1"/>
</dbReference>
<feature type="compositionally biased region" description="Basic and acidic residues" evidence="3">
    <location>
        <begin position="1"/>
        <end position="23"/>
    </location>
</feature>
<dbReference type="EMBL" id="UGNX01000001">
    <property type="protein sequence ID" value="STX35425.1"/>
    <property type="molecule type" value="Genomic_DNA"/>
</dbReference>
<keyword evidence="1" id="KW-0677">Repeat</keyword>
<dbReference type="InterPro" id="IPR002110">
    <property type="entry name" value="Ankyrin_rpt"/>
</dbReference>
<sequence length="161" mass="17855">MKTTDDKHSKRKEHQKDSLHTTEDATQQMVSEIVEYCRKGSKWGVRAILDTVKEQQRGFLLNQHDRFGDTALTAAASGGHNGLLQYLLEIPGVDPNITTEGTRFTPLILAAAHGNSQIVDNLIKLSAINPEIKDINQMTAAEEATYSGHLEISTMITNRKI</sequence>
<evidence type="ECO:0000313" key="5">
    <source>
        <dbReference type="EMBL" id="STX35425.1"/>
    </source>
</evidence>
<dbReference type="Proteomes" id="UP000054854">
    <property type="component" value="Unassembled WGS sequence"/>
</dbReference>
<feature type="region of interest" description="Disordered" evidence="3">
    <location>
        <begin position="1"/>
        <end position="24"/>
    </location>
</feature>
<name>A0A378IL80_9GAMM</name>
<evidence type="ECO:0000313" key="4">
    <source>
        <dbReference type="EMBL" id="KTC82100.1"/>
    </source>
</evidence>
<proteinExistence type="predicted"/>